<name>F0W3N8_9STRA</name>
<gene>
    <name evidence="1" type="primary">AlNc14C13G1598</name>
    <name evidence="1" type="ORF">ALNC14_018240</name>
</gene>
<reference evidence="1" key="2">
    <citation type="submission" date="2011-02" db="EMBL/GenBank/DDBJ databases">
        <authorList>
            <person name="MacLean D."/>
        </authorList>
    </citation>
    <scope>NUCLEOTIDE SEQUENCE</scope>
</reference>
<dbReference type="HOGENOM" id="CLU_1655382_0_0_1"/>
<accession>F0W3N8</accession>
<dbReference type="AlphaFoldDB" id="F0W3N8"/>
<sequence>MYCFSISSVQHSNIAHSSATLSPFECSTAFAVVSFALCDSTATTEYTTALQLPVPILLFIKLELRSSKILMHSTRSQWQQKEQGPLDSLWLWETSPTSVSTVTGSNFSLGPVRLVPPDLPLHSTSAALLPPRSILPPVPSLPAQPLVPSFPILPSSTVFY</sequence>
<dbReference type="EMBL" id="FR824058">
    <property type="protein sequence ID" value="CCA15681.1"/>
    <property type="molecule type" value="Genomic_DNA"/>
</dbReference>
<reference evidence="1" key="1">
    <citation type="journal article" date="2011" name="PLoS Biol.">
        <title>Gene gain and loss during evolution of obligate parasitism in the white rust pathogen of Arabidopsis thaliana.</title>
        <authorList>
            <person name="Kemen E."/>
            <person name="Gardiner A."/>
            <person name="Schultz-Larsen T."/>
            <person name="Kemen A.C."/>
            <person name="Balmuth A.L."/>
            <person name="Robert-Seilaniantz A."/>
            <person name="Bailey K."/>
            <person name="Holub E."/>
            <person name="Studholme D.J."/>
            <person name="Maclean D."/>
            <person name="Jones J.D."/>
        </authorList>
    </citation>
    <scope>NUCLEOTIDE SEQUENCE</scope>
</reference>
<protein>
    <submittedName>
        <fullName evidence="1">AlNc14C13G1598 protein</fullName>
    </submittedName>
</protein>
<organism evidence="1">
    <name type="scientific">Albugo laibachii Nc14</name>
    <dbReference type="NCBI Taxonomy" id="890382"/>
    <lineage>
        <taxon>Eukaryota</taxon>
        <taxon>Sar</taxon>
        <taxon>Stramenopiles</taxon>
        <taxon>Oomycota</taxon>
        <taxon>Peronosporomycetes</taxon>
        <taxon>Albuginales</taxon>
        <taxon>Albuginaceae</taxon>
        <taxon>Albugo</taxon>
    </lineage>
</organism>
<evidence type="ECO:0000313" key="1">
    <source>
        <dbReference type="EMBL" id="CCA15681.1"/>
    </source>
</evidence>
<proteinExistence type="predicted"/>